<dbReference type="PROSITE" id="PS00866">
    <property type="entry name" value="CPSASE_1"/>
    <property type="match status" value="1"/>
</dbReference>
<dbReference type="SMART" id="SM00878">
    <property type="entry name" value="Biotin_carb_C"/>
    <property type="match status" value="1"/>
</dbReference>
<reference evidence="22 23" key="1">
    <citation type="submission" date="2016-08" db="EMBL/GenBank/DDBJ databases">
        <title>A Parts List for Fungal Cellulosomes Revealed by Comparative Genomics.</title>
        <authorList>
            <consortium name="DOE Joint Genome Institute"/>
            <person name="Haitjema C.H."/>
            <person name="Gilmore S.P."/>
            <person name="Henske J.K."/>
            <person name="Solomon K.V."/>
            <person name="De Groot R."/>
            <person name="Kuo A."/>
            <person name="Mondo S.J."/>
            <person name="Salamov A.A."/>
            <person name="Labutti K."/>
            <person name="Zhao Z."/>
            <person name="Chiniquy J."/>
            <person name="Barry K."/>
            <person name="Brewer H.M."/>
            <person name="Purvine S.O."/>
            <person name="Wright A.T."/>
            <person name="Boxma B."/>
            <person name="Van Alen T."/>
            <person name="Hackstein J.H."/>
            <person name="Baker S.E."/>
            <person name="Grigoriev I.V."/>
            <person name="O'Malley M.A."/>
        </authorList>
    </citation>
    <scope>NUCLEOTIDE SEQUENCE [LARGE SCALE GENOMIC DNA]</scope>
    <source>
        <strain evidence="22 23">G1</strain>
    </source>
</reference>
<dbReference type="InterPro" id="IPR005481">
    <property type="entry name" value="BC-like_N"/>
</dbReference>
<dbReference type="InterPro" id="IPR013815">
    <property type="entry name" value="ATP_grasp_subdomain_1"/>
</dbReference>
<dbReference type="GO" id="GO:0005739">
    <property type="term" value="C:mitochondrion"/>
    <property type="evidence" value="ECO:0007669"/>
    <property type="project" value="TreeGrafter"/>
</dbReference>
<dbReference type="GO" id="GO:0004075">
    <property type="term" value="F:biotin carboxylase activity"/>
    <property type="evidence" value="ECO:0007669"/>
    <property type="project" value="UniProtKB-EC"/>
</dbReference>
<dbReference type="PROSITE" id="PS50968">
    <property type="entry name" value="BIOTINYL_LIPOYL"/>
    <property type="match status" value="1"/>
</dbReference>
<evidence type="ECO:0000256" key="15">
    <source>
        <dbReference type="SAM" id="Coils"/>
    </source>
</evidence>
<evidence type="ECO:0000256" key="4">
    <source>
        <dbReference type="ARBA" id="ARBA00022598"/>
    </source>
</evidence>
<comment type="catalytic activity">
    <reaction evidence="13">
        <text>N(6)-biotinyl-L-lysyl-[protein] + hydrogencarbonate + ATP = N(6)-carboxybiotinyl-L-lysyl-[protein] + ADP + phosphate + H(+)</text>
        <dbReference type="Rhea" id="RHEA:13501"/>
        <dbReference type="Rhea" id="RHEA-COMP:10505"/>
        <dbReference type="Rhea" id="RHEA-COMP:10506"/>
        <dbReference type="ChEBI" id="CHEBI:15378"/>
        <dbReference type="ChEBI" id="CHEBI:17544"/>
        <dbReference type="ChEBI" id="CHEBI:30616"/>
        <dbReference type="ChEBI" id="CHEBI:43474"/>
        <dbReference type="ChEBI" id="CHEBI:83144"/>
        <dbReference type="ChEBI" id="CHEBI:83145"/>
        <dbReference type="ChEBI" id="CHEBI:456216"/>
        <dbReference type="EC" id="6.3.4.14"/>
    </reaction>
</comment>
<evidence type="ECO:0000256" key="5">
    <source>
        <dbReference type="ARBA" id="ARBA00022741"/>
    </source>
</evidence>
<keyword evidence="5 14" id="KW-0547">Nucleotide-binding</keyword>
<dbReference type="Gene3D" id="3.30.1490.20">
    <property type="entry name" value="ATP-grasp fold, A domain"/>
    <property type="match status" value="1"/>
</dbReference>
<dbReference type="Gene3D" id="3.40.50.20">
    <property type="match status" value="1"/>
</dbReference>
<dbReference type="Gene3D" id="3.90.1770.10">
    <property type="entry name" value="PreATP-grasp domain"/>
    <property type="match status" value="1"/>
</dbReference>
<dbReference type="GO" id="GO:0046872">
    <property type="term" value="F:metal ion binding"/>
    <property type="evidence" value="ECO:0007669"/>
    <property type="project" value="InterPro"/>
</dbReference>
<dbReference type="SUPFAM" id="SSF48371">
    <property type="entry name" value="ARM repeat"/>
    <property type="match status" value="1"/>
</dbReference>
<feature type="coiled-coil region" evidence="15">
    <location>
        <begin position="2172"/>
        <end position="2199"/>
    </location>
</feature>
<dbReference type="InterPro" id="IPR005479">
    <property type="entry name" value="CPAse_ATP-bd"/>
</dbReference>
<proteinExistence type="predicted"/>
<dbReference type="InterPro" id="IPR005482">
    <property type="entry name" value="Biotin_COase_C"/>
</dbReference>
<comment type="pathway">
    <text evidence="2">Lipid metabolism; malonyl-CoA biosynthesis; malonyl-CoA from acetyl-CoA: step 1/1.</text>
</comment>
<feature type="domain" description="CoA carboxyltransferase C-terminal" evidence="21">
    <location>
        <begin position="1860"/>
        <end position="2259"/>
    </location>
</feature>
<dbReference type="Proteomes" id="UP000193920">
    <property type="component" value="Unassembled WGS sequence"/>
</dbReference>
<evidence type="ECO:0000256" key="13">
    <source>
        <dbReference type="ARBA" id="ARBA00048600"/>
    </source>
</evidence>
<feature type="region of interest" description="Disordered" evidence="16">
    <location>
        <begin position="2135"/>
        <end position="2169"/>
    </location>
</feature>
<dbReference type="GO" id="GO:0006633">
    <property type="term" value="P:fatty acid biosynthetic process"/>
    <property type="evidence" value="ECO:0007669"/>
    <property type="project" value="UniProtKB-KW"/>
</dbReference>
<dbReference type="PANTHER" id="PTHR45728">
    <property type="entry name" value="ACETYL-COA CARBOXYLASE, ISOFORM A"/>
    <property type="match status" value="1"/>
</dbReference>
<feature type="domain" description="ATP-grasp" evidence="18">
    <location>
        <begin position="184"/>
        <end position="376"/>
    </location>
</feature>
<keyword evidence="7 14" id="KW-0067">ATP-binding</keyword>
<keyword evidence="23" id="KW-1185">Reference proteome</keyword>
<feature type="compositionally biased region" description="Basic and acidic residues" evidence="16">
    <location>
        <begin position="2159"/>
        <end position="2169"/>
    </location>
</feature>
<evidence type="ECO:0000256" key="8">
    <source>
        <dbReference type="ARBA" id="ARBA00023098"/>
    </source>
</evidence>
<protein>
    <submittedName>
        <fullName evidence="22">Acetyl-CoA carboxylase</fullName>
    </submittedName>
</protein>
<dbReference type="Pfam" id="PF01039">
    <property type="entry name" value="Carboxyl_trans"/>
    <property type="match status" value="1"/>
</dbReference>
<dbReference type="Pfam" id="PF08326">
    <property type="entry name" value="ACC_central"/>
    <property type="match status" value="1"/>
</dbReference>
<dbReference type="PROSITE" id="PS50975">
    <property type="entry name" value="ATP_GRASP"/>
    <property type="match status" value="1"/>
</dbReference>
<evidence type="ECO:0000313" key="22">
    <source>
        <dbReference type="EMBL" id="ORY41477.1"/>
    </source>
</evidence>
<keyword evidence="3" id="KW-0444">Lipid biosynthesis</keyword>
<feature type="domain" description="CoA carboxyltransferase N-terminal" evidence="20">
    <location>
        <begin position="1517"/>
        <end position="1856"/>
    </location>
</feature>
<dbReference type="InterPro" id="IPR049074">
    <property type="entry name" value="ACCA_BT"/>
</dbReference>
<dbReference type="InterPro" id="IPR016024">
    <property type="entry name" value="ARM-type_fold"/>
</dbReference>
<evidence type="ECO:0000256" key="10">
    <source>
        <dbReference type="ARBA" id="ARBA00023267"/>
    </source>
</evidence>
<dbReference type="SUPFAM" id="SSF51246">
    <property type="entry name" value="Rudiment single hybrid motif"/>
    <property type="match status" value="1"/>
</dbReference>
<dbReference type="PROSITE" id="PS50979">
    <property type="entry name" value="BC"/>
    <property type="match status" value="1"/>
</dbReference>
<feature type="compositionally biased region" description="Acidic residues" evidence="16">
    <location>
        <begin position="1200"/>
        <end position="1214"/>
    </location>
</feature>
<dbReference type="InterPro" id="IPR011053">
    <property type="entry name" value="Single_hybrid_motif"/>
</dbReference>
<dbReference type="InterPro" id="IPR013537">
    <property type="entry name" value="AcCoA_COase_cen"/>
</dbReference>
<evidence type="ECO:0000256" key="14">
    <source>
        <dbReference type="PROSITE-ProRule" id="PRU00409"/>
    </source>
</evidence>
<evidence type="ECO:0000256" key="7">
    <source>
        <dbReference type="ARBA" id="ARBA00022840"/>
    </source>
</evidence>
<dbReference type="Gene3D" id="2.40.460.10">
    <property type="entry name" value="Biotin dependent carboxylase carboxyltransferase"/>
    <property type="match status" value="1"/>
</dbReference>
<feature type="coiled-coil region" evidence="15">
    <location>
        <begin position="2107"/>
        <end position="2134"/>
    </location>
</feature>
<dbReference type="Gene3D" id="3.30.470.20">
    <property type="entry name" value="ATP-grasp fold, B domain"/>
    <property type="match status" value="1"/>
</dbReference>
<dbReference type="InterPro" id="IPR011762">
    <property type="entry name" value="COA_CT_N"/>
</dbReference>
<dbReference type="InterPro" id="IPR011054">
    <property type="entry name" value="Rudment_hybrid_motif"/>
</dbReference>
<evidence type="ECO:0000256" key="12">
    <source>
        <dbReference type="ARBA" id="ARBA00048065"/>
    </source>
</evidence>
<evidence type="ECO:0000259" key="21">
    <source>
        <dbReference type="PROSITE" id="PS50989"/>
    </source>
</evidence>
<evidence type="ECO:0000256" key="6">
    <source>
        <dbReference type="ARBA" id="ARBA00022832"/>
    </source>
</evidence>
<evidence type="ECO:0000256" key="1">
    <source>
        <dbReference type="ARBA" id="ARBA00001953"/>
    </source>
</evidence>
<name>A0A1Y2C3K2_9FUNG</name>
<evidence type="ECO:0000259" key="20">
    <source>
        <dbReference type="PROSITE" id="PS50980"/>
    </source>
</evidence>
<dbReference type="GO" id="GO:0005524">
    <property type="term" value="F:ATP binding"/>
    <property type="evidence" value="ECO:0007669"/>
    <property type="project" value="UniProtKB-UniRule"/>
</dbReference>
<comment type="cofactor">
    <cofactor evidence="1">
        <name>biotin</name>
        <dbReference type="ChEBI" id="CHEBI:57586"/>
    </cofactor>
</comment>
<dbReference type="InterPro" id="IPR001882">
    <property type="entry name" value="Biotin_BS"/>
</dbReference>
<dbReference type="InterPro" id="IPR011763">
    <property type="entry name" value="COA_CT_C"/>
</dbReference>
<accession>A0A1Y2C3K2</accession>
<evidence type="ECO:0000256" key="2">
    <source>
        <dbReference type="ARBA" id="ARBA00004956"/>
    </source>
</evidence>
<evidence type="ECO:0000256" key="16">
    <source>
        <dbReference type="SAM" id="MobiDB-lite"/>
    </source>
</evidence>
<dbReference type="PROSITE" id="PS50989">
    <property type="entry name" value="COA_CT_CTER"/>
    <property type="match status" value="1"/>
</dbReference>
<evidence type="ECO:0000259" key="19">
    <source>
        <dbReference type="PROSITE" id="PS50979"/>
    </source>
</evidence>
<dbReference type="CDD" id="cd06850">
    <property type="entry name" value="biotinyl_domain"/>
    <property type="match status" value="1"/>
</dbReference>
<evidence type="ECO:0000259" key="18">
    <source>
        <dbReference type="PROSITE" id="PS50975"/>
    </source>
</evidence>
<dbReference type="InterPro" id="IPR000089">
    <property type="entry name" value="Biotin_lipoyl"/>
</dbReference>
<dbReference type="Pfam" id="PF02785">
    <property type="entry name" value="Biotin_carb_C"/>
    <property type="match status" value="1"/>
</dbReference>
<dbReference type="InterPro" id="IPR011761">
    <property type="entry name" value="ATP-grasp"/>
</dbReference>
<keyword evidence="10" id="KW-0092">Biotin</keyword>
<dbReference type="FunFam" id="3.30.1490.20:FF:000003">
    <property type="entry name" value="acetyl-CoA carboxylase isoform X1"/>
    <property type="match status" value="1"/>
</dbReference>
<keyword evidence="6" id="KW-0276">Fatty acid metabolism</keyword>
<dbReference type="SUPFAM" id="SSF52096">
    <property type="entry name" value="ClpP/crotonase"/>
    <property type="match status" value="3"/>
</dbReference>
<dbReference type="Pfam" id="PF00289">
    <property type="entry name" value="Biotin_carb_N"/>
    <property type="match status" value="1"/>
</dbReference>
<dbReference type="PROSITE" id="PS00867">
    <property type="entry name" value="CPSASE_2"/>
    <property type="match status" value="1"/>
</dbReference>
<keyword evidence="11" id="KW-0511">Multifunctional enzyme</keyword>
<dbReference type="InterPro" id="IPR016185">
    <property type="entry name" value="PreATP-grasp_dom_sf"/>
</dbReference>
<dbReference type="SUPFAM" id="SSF56059">
    <property type="entry name" value="Glutathione synthetase ATP-binding domain-like"/>
    <property type="match status" value="1"/>
</dbReference>
<dbReference type="Pfam" id="PF00364">
    <property type="entry name" value="Biotin_lipoyl"/>
    <property type="match status" value="1"/>
</dbReference>
<dbReference type="Pfam" id="PF02786">
    <property type="entry name" value="CPSase_L_D2"/>
    <property type="match status" value="1"/>
</dbReference>
<dbReference type="InterPro" id="IPR049076">
    <property type="entry name" value="ACCA"/>
</dbReference>
<feature type="domain" description="Biotin carboxylation" evidence="19">
    <location>
        <begin position="29"/>
        <end position="534"/>
    </location>
</feature>
<dbReference type="SUPFAM" id="SSF52440">
    <property type="entry name" value="PreATP-grasp domain"/>
    <property type="match status" value="1"/>
</dbReference>
<dbReference type="PROSITE" id="PS50980">
    <property type="entry name" value="COA_CT_NTER"/>
    <property type="match status" value="1"/>
</dbReference>
<feature type="domain" description="Lipoyl-binding" evidence="17">
    <location>
        <begin position="661"/>
        <end position="735"/>
    </location>
</feature>
<dbReference type="InterPro" id="IPR011764">
    <property type="entry name" value="Biotin_carboxylation_dom"/>
</dbReference>
<dbReference type="InterPro" id="IPR029045">
    <property type="entry name" value="ClpP/crotonase-like_dom_sf"/>
</dbReference>
<organism evidence="22 23">
    <name type="scientific">Neocallimastix californiae</name>
    <dbReference type="NCBI Taxonomy" id="1754190"/>
    <lineage>
        <taxon>Eukaryota</taxon>
        <taxon>Fungi</taxon>
        <taxon>Fungi incertae sedis</taxon>
        <taxon>Chytridiomycota</taxon>
        <taxon>Chytridiomycota incertae sedis</taxon>
        <taxon>Neocallimastigomycetes</taxon>
        <taxon>Neocallimastigales</taxon>
        <taxon>Neocallimastigaceae</taxon>
        <taxon>Neocallimastix</taxon>
    </lineage>
</organism>
<dbReference type="GO" id="GO:0003989">
    <property type="term" value="F:acetyl-CoA carboxylase activity"/>
    <property type="evidence" value="ECO:0007669"/>
    <property type="project" value="UniProtKB-EC"/>
</dbReference>
<dbReference type="Pfam" id="PF21385">
    <property type="entry name" value="ACCA_BT"/>
    <property type="match status" value="1"/>
</dbReference>
<keyword evidence="15" id="KW-0175">Coiled coil</keyword>
<keyword evidence="9" id="KW-0275">Fatty acid biosynthesis</keyword>
<keyword evidence="8" id="KW-0443">Lipid metabolism</keyword>
<evidence type="ECO:0000256" key="3">
    <source>
        <dbReference type="ARBA" id="ARBA00022516"/>
    </source>
</evidence>
<feature type="region of interest" description="Disordered" evidence="16">
    <location>
        <begin position="1197"/>
        <end position="1225"/>
    </location>
</feature>
<keyword evidence="4" id="KW-0436">Ligase</keyword>
<evidence type="ECO:0000259" key="17">
    <source>
        <dbReference type="PROSITE" id="PS50968"/>
    </source>
</evidence>
<dbReference type="UniPathway" id="UPA00655">
    <property type="reaction ID" value="UER00711"/>
</dbReference>
<evidence type="ECO:0000256" key="9">
    <source>
        <dbReference type="ARBA" id="ARBA00023160"/>
    </source>
</evidence>
<dbReference type="PROSITE" id="PS00188">
    <property type="entry name" value="BIOTIN"/>
    <property type="match status" value="1"/>
</dbReference>
<dbReference type="PANTHER" id="PTHR45728:SF3">
    <property type="entry name" value="ACETYL-COA CARBOXYLASE"/>
    <property type="match status" value="1"/>
</dbReference>
<evidence type="ECO:0000256" key="11">
    <source>
        <dbReference type="ARBA" id="ARBA00023268"/>
    </source>
</evidence>
<dbReference type="FunFam" id="2.40.50.100:FF:000005">
    <property type="entry name" value="Acetyl-CoA carboxylase 1"/>
    <property type="match status" value="1"/>
</dbReference>
<dbReference type="Gene3D" id="3.90.226.10">
    <property type="entry name" value="2-enoyl-CoA Hydratase, Chain A, domain 1"/>
    <property type="match status" value="2"/>
</dbReference>
<feature type="compositionally biased region" description="Basic and acidic residues" evidence="16">
    <location>
        <begin position="2135"/>
        <end position="2152"/>
    </location>
</feature>
<gene>
    <name evidence="22" type="ORF">LY90DRAFT_510173</name>
</gene>
<dbReference type="SUPFAM" id="SSF51230">
    <property type="entry name" value="Single hybrid motif"/>
    <property type="match status" value="1"/>
</dbReference>
<dbReference type="EMBL" id="MCOG01000123">
    <property type="protein sequence ID" value="ORY41477.1"/>
    <property type="molecule type" value="Genomic_DNA"/>
</dbReference>
<dbReference type="STRING" id="1754190.A0A1Y2C3K2"/>
<dbReference type="OrthoDB" id="14612at2759"/>
<evidence type="ECO:0000313" key="23">
    <source>
        <dbReference type="Proteomes" id="UP000193920"/>
    </source>
</evidence>
<dbReference type="GO" id="GO:2001295">
    <property type="term" value="P:malonyl-CoA biosynthetic process"/>
    <property type="evidence" value="ECO:0007669"/>
    <property type="project" value="UniProtKB-UniPathway"/>
</dbReference>
<comment type="catalytic activity">
    <reaction evidence="12">
        <text>hydrogencarbonate + acetyl-CoA + ATP = malonyl-CoA + ADP + phosphate + H(+)</text>
        <dbReference type="Rhea" id="RHEA:11308"/>
        <dbReference type="ChEBI" id="CHEBI:15378"/>
        <dbReference type="ChEBI" id="CHEBI:17544"/>
        <dbReference type="ChEBI" id="CHEBI:30616"/>
        <dbReference type="ChEBI" id="CHEBI:43474"/>
        <dbReference type="ChEBI" id="CHEBI:57288"/>
        <dbReference type="ChEBI" id="CHEBI:57384"/>
        <dbReference type="ChEBI" id="CHEBI:456216"/>
        <dbReference type="EC" id="6.4.1.2"/>
    </reaction>
</comment>
<dbReference type="FunFam" id="3.40.50.20:FF:000005">
    <property type="entry name" value="acetyl-CoA carboxylase isoform X2"/>
    <property type="match status" value="1"/>
</dbReference>
<sequence>MSSSIKKSLETTGPSPVRDFIINSNGHTFITKILIANNGIAAVKEIRSVRQWAYSEFGDERAIQFVVMATVEDLKANAEYIRMADQYVEVPGGSNNNNYANVDLIVDIAERTGVHAVWAGWGHASENPKLVDALTKSDIVFIGPTSNAMRTLGDKISSTIVAQTANVPCIAWSGDGLTVDIKDGELITSVDDQLYQKATVHNPQEGLEVAKRIGFPVMIKASEGGGGKGIRMVTSPEHFESSFVQVQREVAGSPIFVMKMASHSRHLEVQLLADQYGNAISLFGRDCSIQRRHQKIIEEAPIKAASSKMIDIMEKGAVRLAKLVGYQSAGTVEYLYDIETKKAYFLELNPRLQVEHPTTEMVSGVNLPAAQLQVAMGIPLSCIKDIRILYGLNAGTSDIDFEFKKPISYHIQRKPRPKGHVISCRITAENPDAGFKPNSGKVSELNFRSNNNVWGYFSISSSGGIHEFADSQFGHIFSYGETRDQARKNMIMALKEISIRGEFRTTIEYLVRILEMDEYKSNKVNTSWMDSLIAQHFDVEKPVQILSVVCGAVSKAFTKFQENMEEYTTILDKGQMPNPLLLSNVISVEFIINGIKYKLSVIRNGPEDYSIMVNGSTVKVVCRKLADEGILILVDEKSHVVYLKEEPQTTIMTLDSKTVSLEKESDPTKLRSPSPGKLIRYLVNDGDHVNAGDEYAEIEVMKMYMPLTASESGIITLTKIPGAVLENGEVLGNLKLDDPSKVKSAIPFTGTLNLGPSQIFSDKPNYQFRNIYRILCNVLDGYYYQDSLNTIVRQLEEVLRNYELPKTELHDVLSALTGRIPGKLEDFLRDVLEHWNEAIEENVQYIQKEIEKYRMEMGEGEQRSLFEVHMIPFNKVLEKYKDGLKSHERSVFVSLLEKYYNVEHLFSNEPLDEIISHLRHTTYKNNINEVVKLALSHDKVSSKNKLINILLDVARSNYDGESWQVAFFPILKKLTGLASRASTSVTVKARELLIYCQLPTYKERYVQIENQLESAVNKSSDTQSQNDVNFSLLSNLIEANYDILDVIPTFFFHSDPKIRMASLYTYIMYTYMHTYEVKNEQVFVKWSFNVKRHFAMTNKSHSNSTFNPSTSGVLGNIIPDNNESMSKSNSREDFQRVLSFSDITALNIANAAAATLKSNSTLSLIPEKRKPKRKGIIVAFNNTSEMIFRLPELINSLRNDDDDDEEEDEEEEVNPNDNQLGANKKLKPEEYYNVVNVVFRDTDVDLINTNPNPDIDTNLDNDDAVSRRIYDLIQQNKSILEDAYIRRITFLIVRKKDTPHYFTFKAATGYKEDQVIRHLEPALAYQLELSRLVNFNVEPMPIYSNNIHIYHAVAKENPSDSRFFVRALVHPSQIVSTVTIHDFLVSEGDRVIKDIIDSLEVASSIHTTTDCNHLFINFIPTFVLNIEEVTYALSEFIERHGMKLWQLRVTVGDIRLLLQTGKKKTPMPMRFLVNNVSGYITKIEIYEEVTNKEGITVFRTAVSAIPGSLHLQPVNLPYSTKEAVQPKRNKAHLMGTTYVYDFPDLFQLAIQQQWQIYVKQHHPDRRIPTQFMKATELILNENNEFVETDRPAGSNTCGMVAWRLDCKTPEYPQGRSLIVIANDITYKIGSFGTEEDMVYYKASKLARSLGIPRIYISANSGARIGLATELQQIFKIQWIDPQDESKGFDYIYLTEEDYQNNISDGNPSGVYEKIVVNHEVRYKINDVIGKEHGLGTENLQGSGLIAGETSAAYKDIFTATLVTCRSVGIGAYLVRLGQRTIQVEGQPIILTGAVALNKVLGRNVYTSNLQLGGTQIMYRNGISHFTALNDLHGIRQIMDWLSYIPKTNTSPLPIMESLDPVDREVNVVIPKGPYDPRILIAGEYKSLNDEDDNDNLPPPTPITPDSAVPSFPSLTPLNAGWISGLFDRDSFIESMGGWAQGVVTGRARLGGIPIGVIAVETRIIEQVLPADPGNADSREQTILEAGQVWTPDSAFKTSQAINDFNNGEHLPLMILANWRGFSGGQSDLLKGILKYGSYIVDALREYKQPVFIYIVGELRGGAWVVLDPKINPEMMEMYAESNARGGVLEPEGICSIKYRKKYLLETIDRLDTKYHDMKITLKNLQKDMDNDKDKNIDTDINMSKDKNKDKNIDTNINMNKDKNKNKNIDTDMNISKENIKRKKEEIAKIQAKFEQRENELIPLYHQVAVHFADMHDTPCRLKAKGCINDEIPWNKARKYFYHRLCRRLAEEEVINRILKADPDLSREAAKQYIIDWWLADHPQKELSNLSMEEYDETMTQWLKSDLKLQELIQTVATDYNFKQITKQLKQDQYSYISGFKKYLNNLDEVTKKAFIKELDIK</sequence>
<dbReference type="Gene3D" id="2.40.50.100">
    <property type="match status" value="1"/>
</dbReference>
<dbReference type="InterPro" id="IPR034733">
    <property type="entry name" value="AcCoA_carboxyl_beta"/>
</dbReference>
<comment type="caution">
    <text evidence="22">The sequence shown here is derived from an EMBL/GenBank/DDBJ whole genome shotgun (WGS) entry which is preliminary data.</text>
</comment>